<comment type="caution">
    <text evidence="8">The sequence shown here is derived from an EMBL/GenBank/DDBJ whole genome shotgun (WGS) entry which is preliminary data.</text>
</comment>
<dbReference type="PROSITE" id="PS50850">
    <property type="entry name" value="MFS"/>
    <property type="match status" value="1"/>
</dbReference>
<keyword evidence="2" id="KW-0813">Transport</keyword>
<feature type="domain" description="Major facilitator superfamily (MFS) profile" evidence="7">
    <location>
        <begin position="18"/>
        <end position="455"/>
    </location>
</feature>
<feature type="transmembrane region" description="Helical" evidence="6">
    <location>
        <begin position="52"/>
        <end position="72"/>
    </location>
</feature>
<dbReference type="GO" id="GO:0022857">
    <property type="term" value="F:transmembrane transporter activity"/>
    <property type="evidence" value="ECO:0007669"/>
    <property type="project" value="InterPro"/>
</dbReference>
<name>A0AAX2EDP3_9BACI</name>
<feature type="transmembrane region" description="Helical" evidence="6">
    <location>
        <begin position="428"/>
        <end position="451"/>
    </location>
</feature>
<dbReference type="EMBL" id="FOCD01000001">
    <property type="protein sequence ID" value="SEM85851.1"/>
    <property type="molecule type" value="Genomic_DNA"/>
</dbReference>
<feature type="transmembrane region" description="Helical" evidence="6">
    <location>
        <begin position="18"/>
        <end position="40"/>
    </location>
</feature>
<protein>
    <submittedName>
        <fullName evidence="8">MFS transporter, DHA2 family, metal-tetracycline-proton antiporter</fullName>
    </submittedName>
</protein>
<evidence type="ECO:0000256" key="6">
    <source>
        <dbReference type="SAM" id="Phobius"/>
    </source>
</evidence>
<organism evidence="8 9">
    <name type="scientific">Terribacillus saccharophilus</name>
    <dbReference type="NCBI Taxonomy" id="361277"/>
    <lineage>
        <taxon>Bacteria</taxon>
        <taxon>Bacillati</taxon>
        <taxon>Bacillota</taxon>
        <taxon>Bacilli</taxon>
        <taxon>Bacillales</taxon>
        <taxon>Bacillaceae</taxon>
        <taxon>Terribacillus</taxon>
    </lineage>
</organism>
<dbReference type="Gene3D" id="1.20.1250.20">
    <property type="entry name" value="MFS general substrate transporter like domains"/>
    <property type="match status" value="1"/>
</dbReference>
<keyword evidence="5 6" id="KW-0472">Membrane</keyword>
<dbReference type="PANTHER" id="PTHR42718:SF9">
    <property type="entry name" value="MAJOR FACILITATOR SUPERFAMILY MULTIDRUG TRANSPORTER MFSC"/>
    <property type="match status" value="1"/>
</dbReference>
<feature type="transmembrane region" description="Helical" evidence="6">
    <location>
        <begin position="324"/>
        <end position="343"/>
    </location>
</feature>
<evidence type="ECO:0000256" key="2">
    <source>
        <dbReference type="ARBA" id="ARBA00022448"/>
    </source>
</evidence>
<feature type="transmembrane region" description="Helical" evidence="6">
    <location>
        <begin position="84"/>
        <end position="103"/>
    </location>
</feature>
<accession>A0AAX2EDP3</accession>
<evidence type="ECO:0000313" key="9">
    <source>
        <dbReference type="Proteomes" id="UP000199735"/>
    </source>
</evidence>
<dbReference type="InterPro" id="IPR036259">
    <property type="entry name" value="MFS_trans_sf"/>
</dbReference>
<dbReference type="Proteomes" id="UP000199735">
    <property type="component" value="Unassembled WGS sequence"/>
</dbReference>
<feature type="transmembrane region" description="Helical" evidence="6">
    <location>
        <begin position="260"/>
        <end position="284"/>
    </location>
</feature>
<reference evidence="8 9" key="1">
    <citation type="submission" date="2016-10" db="EMBL/GenBank/DDBJ databases">
        <authorList>
            <person name="Varghese N."/>
            <person name="Submissions S."/>
        </authorList>
    </citation>
    <scope>NUCLEOTIDE SEQUENCE [LARGE SCALE GENOMIC DNA]</scope>
    <source>
        <strain evidence="8 9">DSM 21619</strain>
    </source>
</reference>
<comment type="subcellular location">
    <subcellularLocation>
        <location evidence="1">Cell membrane</location>
        <topology evidence="1">Multi-pass membrane protein</topology>
    </subcellularLocation>
</comment>
<dbReference type="RefSeq" id="WP_093880051.1">
    <property type="nucleotide sequence ID" value="NZ_FOCD01000001.1"/>
</dbReference>
<evidence type="ECO:0000256" key="5">
    <source>
        <dbReference type="ARBA" id="ARBA00023136"/>
    </source>
</evidence>
<evidence type="ECO:0000256" key="3">
    <source>
        <dbReference type="ARBA" id="ARBA00022692"/>
    </source>
</evidence>
<feature type="transmembrane region" description="Helical" evidence="6">
    <location>
        <begin position="290"/>
        <end position="312"/>
    </location>
</feature>
<evidence type="ECO:0000313" key="8">
    <source>
        <dbReference type="EMBL" id="SEM85851.1"/>
    </source>
</evidence>
<dbReference type="InterPro" id="IPR011701">
    <property type="entry name" value="MFS"/>
</dbReference>
<dbReference type="Pfam" id="PF07690">
    <property type="entry name" value="MFS_1"/>
    <property type="match status" value="1"/>
</dbReference>
<dbReference type="AlphaFoldDB" id="A0AAX2EDP3"/>
<keyword evidence="4 6" id="KW-1133">Transmembrane helix</keyword>
<sequence>MKSQGTSEESIYFHSKKVIVLTCIVLAFAVMNGTMFNVAIPDISESFKLTPAQVSWVVTSFTTVFAIGTLIYGKLTDFYSIRTLYTIGLSFFALGAFIGFLSPNFETLIVARILQAIGAASVPPLSFIVPTRFSQNKRGRMFGYLASTIAFSSGIGPIVGGVIGGTLHWRYIFLISMVSAFSIPLFRKWFPHESKQKGKIDFIGAALVGLTVTSLLFLITTASWISILFFTTFILLLAWRTKSTDSPFINPGMFKIRNYTVTLIISFLGNFIVLGLIFLIPIMLRGLYDLSMIEIGLILFPGAIVAGLIGQWTGRVIEIRGGQSVVKIGLLLISCGTLFISTFTGSNILLIALGLLITYLGFPLIQSGTAALISMNLTKKQNGVGMGLFNLFNFFAGAFSSALFGKILEDKDISLQINPFSLTGESLIYSNIYIMFTIIGLLSMLLFSIGIKHKKS</sequence>
<dbReference type="InterPro" id="IPR020846">
    <property type="entry name" value="MFS_dom"/>
</dbReference>
<feature type="transmembrane region" description="Helical" evidence="6">
    <location>
        <begin position="141"/>
        <end position="163"/>
    </location>
</feature>
<feature type="transmembrane region" description="Helical" evidence="6">
    <location>
        <begin position="349"/>
        <end position="375"/>
    </location>
</feature>
<proteinExistence type="predicted"/>
<dbReference type="SUPFAM" id="SSF103473">
    <property type="entry name" value="MFS general substrate transporter"/>
    <property type="match status" value="1"/>
</dbReference>
<gene>
    <name evidence="8" type="ORF">SAMN04489762_1219</name>
</gene>
<dbReference type="Gene3D" id="1.20.1720.10">
    <property type="entry name" value="Multidrug resistance protein D"/>
    <property type="match status" value="1"/>
</dbReference>
<dbReference type="CDD" id="cd17321">
    <property type="entry name" value="MFS_MMR_MDR_like"/>
    <property type="match status" value="1"/>
</dbReference>
<evidence type="ECO:0000256" key="1">
    <source>
        <dbReference type="ARBA" id="ARBA00004651"/>
    </source>
</evidence>
<evidence type="ECO:0000259" key="7">
    <source>
        <dbReference type="PROSITE" id="PS50850"/>
    </source>
</evidence>
<keyword evidence="3 6" id="KW-0812">Transmembrane</keyword>
<evidence type="ECO:0000256" key="4">
    <source>
        <dbReference type="ARBA" id="ARBA00022989"/>
    </source>
</evidence>
<dbReference type="GO" id="GO:0005886">
    <property type="term" value="C:plasma membrane"/>
    <property type="evidence" value="ECO:0007669"/>
    <property type="project" value="UniProtKB-SubCell"/>
</dbReference>
<dbReference type="PRINTS" id="PR01036">
    <property type="entry name" value="TCRTETB"/>
</dbReference>
<feature type="transmembrane region" description="Helical" evidence="6">
    <location>
        <begin position="223"/>
        <end position="239"/>
    </location>
</feature>
<dbReference type="PANTHER" id="PTHR42718">
    <property type="entry name" value="MAJOR FACILITATOR SUPERFAMILY MULTIDRUG TRANSPORTER MFSC"/>
    <property type="match status" value="1"/>
</dbReference>
<feature type="transmembrane region" description="Helical" evidence="6">
    <location>
        <begin position="387"/>
        <end position="408"/>
    </location>
</feature>
<feature type="transmembrane region" description="Helical" evidence="6">
    <location>
        <begin position="109"/>
        <end position="129"/>
    </location>
</feature>